<reference evidence="2" key="2">
    <citation type="submission" date="2023-05" db="EMBL/GenBank/DDBJ databases">
        <authorList>
            <consortium name="Lawrence Berkeley National Laboratory"/>
            <person name="Steindorff A."/>
            <person name="Hensen N."/>
            <person name="Bonometti L."/>
            <person name="Westerberg I."/>
            <person name="Brannstrom I.O."/>
            <person name="Guillou S."/>
            <person name="Cros-Aarteil S."/>
            <person name="Calhoun S."/>
            <person name="Haridas S."/>
            <person name="Kuo A."/>
            <person name="Mondo S."/>
            <person name="Pangilinan J."/>
            <person name="Riley R."/>
            <person name="Labutti K."/>
            <person name="Andreopoulos B."/>
            <person name="Lipzen A."/>
            <person name="Chen C."/>
            <person name="Yanf M."/>
            <person name="Daum C."/>
            <person name="Ng V."/>
            <person name="Clum A."/>
            <person name="Ohm R."/>
            <person name="Martin F."/>
            <person name="Silar P."/>
            <person name="Natvig D."/>
            <person name="Lalanne C."/>
            <person name="Gautier V."/>
            <person name="Ament-Velasquez S.L."/>
            <person name="Kruys A."/>
            <person name="Hutchinson M.I."/>
            <person name="Powell A.J."/>
            <person name="Barry K."/>
            <person name="Miller A.N."/>
            <person name="Grigoriev I.V."/>
            <person name="Debuchy R."/>
            <person name="Gladieux P."/>
            <person name="Thoren M.H."/>
            <person name="Johannesson H."/>
        </authorList>
    </citation>
    <scope>NUCLEOTIDE SEQUENCE</scope>
    <source>
        <strain evidence="2">CBS 532.94</strain>
    </source>
</reference>
<evidence type="ECO:0000313" key="3">
    <source>
        <dbReference type="Proteomes" id="UP001303760"/>
    </source>
</evidence>
<protein>
    <submittedName>
        <fullName evidence="2">Uncharacterized protein</fullName>
    </submittedName>
</protein>
<feature type="compositionally biased region" description="Basic residues" evidence="1">
    <location>
        <begin position="359"/>
        <end position="368"/>
    </location>
</feature>
<evidence type="ECO:0000313" key="2">
    <source>
        <dbReference type="EMBL" id="KAK4235338.1"/>
    </source>
</evidence>
<sequence length="368" mass="40012">MDRIEAGLPLLTPDELADPQTRIMINGFRVRLWQVAHLYGVNHGSPGVTPRPGASATYFRRLCPRQRDREIASPNSPTEAAIGPDDEGLPTNTIPNSPTLPRSDFASCEVQPSEADRRNEGYLDTRALLPLVDEAVDRIYSVEIEEGREPVATGSPLGAIPNARQAPSHFPLSHSTPFCPPHGYRHREPLASLTEPWPELPQSVLQQPLPSFLQHPPDFLQHDPYEGPPPGLGPGQSLLSNRTRSSSTLTARESRPATPAAEDETVSKSRWSPDSSPELSRMKKVKKALSFARLRPRKSKALLPQTGSDANEPTAAEGLRASEPSASYSSTKRPASDEPPLTSAGPAASSTANGGRREGMRRKKSLYV</sequence>
<feature type="region of interest" description="Disordered" evidence="1">
    <location>
        <begin position="209"/>
        <end position="368"/>
    </location>
</feature>
<accession>A0AAN7H9A3</accession>
<keyword evidence="3" id="KW-1185">Reference proteome</keyword>
<feature type="region of interest" description="Disordered" evidence="1">
    <location>
        <begin position="65"/>
        <end position="121"/>
    </location>
</feature>
<reference evidence="2" key="1">
    <citation type="journal article" date="2023" name="Mol. Phylogenet. Evol.">
        <title>Genome-scale phylogeny and comparative genomics of the fungal order Sordariales.</title>
        <authorList>
            <person name="Hensen N."/>
            <person name="Bonometti L."/>
            <person name="Westerberg I."/>
            <person name="Brannstrom I.O."/>
            <person name="Guillou S."/>
            <person name="Cros-Aarteil S."/>
            <person name="Calhoun S."/>
            <person name="Haridas S."/>
            <person name="Kuo A."/>
            <person name="Mondo S."/>
            <person name="Pangilinan J."/>
            <person name="Riley R."/>
            <person name="LaButti K."/>
            <person name="Andreopoulos B."/>
            <person name="Lipzen A."/>
            <person name="Chen C."/>
            <person name="Yan M."/>
            <person name="Daum C."/>
            <person name="Ng V."/>
            <person name="Clum A."/>
            <person name="Steindorff A."/>
            <person name="Ohm R.A."/>
            <person name="Martin F."/>
            <person name="Silar P."/>
            <person name="Natvig D.O."/>
            <person name="Lalanne C."/>
            <person name="Gautier V."/>
            <person name="Ament-Velasquez S.L."/>
            <person name="Kruys A."/>
            <person name="Hutchinson M.I."/>
            <person name="Powell A.J."/>
            <person name="Barry K."/>
            <person name="Miller A.N."/>
            <person name="Grigoriev I.V."/>
            <person name="Debuchy R."/>
            <person name="Gladieux P."/>
            <person name="Hiltunen Thoren M."/>
            <person name="Johannesson H."/>
        </authorList>
    </citation>
    <scope>NUCLEOTIDE SEQUENCE</scope>
    <source>
        <strain evidence="2">CBS 532.94</strain>
    </source>
</reference>
<dbReference type="AlphaFoldDB" id="A0AAN7H9A3"/>
<proteinExistence type="predicted"/>
<feature type="compositionally biased region" description="Polar residues" evidence="1">
    <location>
        <begin position="90"/>
        <end position="100"/>
    </location>
</feature>
<gene>
    <name evidence="2" type="ORF">C8A03DRAFT_17907</name>
</gene>
<dbReference type="EMBL" id="MU860276">
    <property type="protein sequence ID" value="KAK4235338.1"/>
    <property type="molecule type" value="Genomic_DNA"/>
</dbReference>
<feature type="compositionally biased region" description="Polar residues" evidence="1">
    <location>
        <begin position="324"/>
        <end position="333"/>
    </location>
</feature>
<feature type="region of interest" description="Disordered" evidence="1">
    <location>
        <begin position="151"/>
        <end position="187"/>
    </location>
</feature>
<comment type="caution">
    <text evidence="2">The sequence shown here is derived from an EMBL/GenBank/DDBJ whole genome shotgun (WGS) entry which is preliminary data.</text>
</comment>
<feature type="compositionally biased region" description="Low complexity" evidence="1">
    <location>
        <begin position="235"/>
        <end position="251"/>
    </location>
</feature>
<dbReference type="Proteomes" id="UP001303760">
    <property type="component" value="Unassembled WGS sequence"/>
</dbReference>
<evidence type="ECO:0000256" key="1">
    <source>
        <dbReference type="SAM" id="MobiDB-lite"/>
    </source>
</evidence>
<organism evidence="2 3">
    <name type="scientific">Achaetomium macrosporum</name>
    <dbReference type="NCBI Taxonomy" id="79813"/>
    <lineage>
        <taxon>Eukaryota</taxon>
        <taxon>Fungi</taxon>
        <taxon>Dikarya</taxon>
        <taxon>Ascomycota</taxon>
        <taxon>Pezizomycotina</taxon>
        <taxon>Sordariomycetes</taxon>
        <taxon>Sordariomycetidae</taxon>
        <taxon>Sordariales</taxon>
        <taxon>Chaetomiaceae</taxon>
        <taxon>Achaetomium</taxon>
    </lineage>
</organism>
<feature type="compositionally biased region" description="Polar residues" evidence="1">
    <location>
        <begin position="268"/>
        <end position="278"/>
    </location>
</feature>
<name>A0AAN7H9A3_9PEZI</name>